<feature type="transmembrane region" description="Helical" evidence="1">
    <location>
        <begin position="6"/>
        <end position="29"/>
    </location>
</feature>
<comment type="caution">
    <text evidence="2">The sequence shown here is derived from an EMBL/GenBank/DDBJ whole genome shotgun (WGS) entry which is preliminary data.</text>
</comment>
<keyword evidence="1" id="KW-0472">Membrane</keyword>
<protein>
    <submittedName>
        <fullName evidence="2">Uncharacterized protein</fullName>
    </submittedName>
</protein>
<reference evidence="2" key="1">
    <citation type="submission" date="2023-10" db="EMBL/GenBank/DDBJ databases">
        <title>Genome assembly of Pristionchus species.</title>
        <authorList>
            <person name="Yoshida K."/>
            <person name="Sommer R.J."/>
        </authorList>
    </citation>
    <scope>NUCLEOTIDE SEQUENCE</scope>
    <source>
        <strain evidence="2">RS0144</strain>
    </source>
</reference>
<name>A0AAV5UDB9_9BILA</name>
<evidence type="ECO:0000313" key="2">
    <source>
        <dbReference type="EMBL" id="GMT04140.1"/>
    </source>
</evidence>
<dbReference type="Proteomes" id="UP001432027">
    <property type="component" value="Unassembled WGS sequence"/>
</dbReference>
<accession>A0AAV5UDB9</accession>
<keyword evidence="1" id="KW-1133">Transmembrane helix</keyword>
<dbReference type="EMBL" id="BTSX01000006">
    <property type="protein sequence ID" value="GMT04140.1"/>
    <property type="molecule type" value="Genomic_DNA"/>
</dbReference>
<proteinExistence type="predicted"/>
<sequence length="237" mass="26910">FGASMGLLSLIYVLWIVFIPSATFIIQCTKGTYRGRRRRANSSMENGGRSPLQVEIARAGSPKKGSSVESAEELHRQRNAVLAQETLIEYLDNGFPIVHPRPLLDYDTVQFAFNYDAAKIAEWEALIVEMQAHEIRYETHFWHSIAGWKLREEVDANQNTSMTEEIRKFVLSKSEERGGQYNANDVVDTIKKIENMLEEIDLMGLILPAVFYSIHSPSIDPSLSEPRPFSCPLNRCT</sequence>
<organism evidence="2 3">
    <name type="scientific">Pristionchus entomophagus</name>
    <dbReference type="NCBI Taxonomy" id="358040"/>
    <lineage>
        <taxon>Eukaryota</taxon>
        <taxon>Metazoa</taxon>
        <taxon>Ecdysozoa</taxon>
        <taxon>Nematoda</taxon>
        <taxon>Chromadorea</taxon>
        <taxon>Rhabditida</taxon>
        <taxon>Rhabditina</taxon>
        <taxon>Diplogasteromorpha</taxon>
        <taxon>Diplogasteroidea</taxon>
        <taxon>Neodiplogasteridae</taxon>
        <taxon>Pristionchus</taxon>
    </lineage>
</organism>
<keyword evidence="1" id="KW-0812">Transmembrane</keyword>
<evidence type="ECO:0000313" key="3">
    <source>
        <dbReference type="Proteomes" id="UP001432027"/>
    </source>
</evidence>
<feature type="non-terminal residue" evidence="2">
    <location>
        <position position="1"/>
    </location>
</feature>
<dbReference type="AlphaFoldDB" id="A0AAV5UDB9"/>
<keyword evidence="3" id="KW-1185">Reference proteome</keyword>
<gene>
    <name evidence="2" type="ORF">PENTCL1PPCAC_26314</name>
</gene>
<evidence type="ECO:0000256" key="1">
    <source>
        <dbReference type="SAM" id="Phobius"/>
    </source>
</evidence>